<dbReference type="GO" id="GO:0045944">
    <property type="term" value="P:positive regulation of transcription by RNA polymerase II"/>
    <property type="evidence" value="ECO:0007669"/>
    <property type="project" value="TreeGrafter"/>
</dbReference>
<keyword evidence="7" id="KW-0539">Nucleus</keyword>
<dbReference type="InterPro" id="IPR007219">
    <property type="entry name" value="XnlR_reg_dom"/>
</dbReference>
<proteinExistence type="predicted"/>
<dbReference type="GO" id="GO:0005634">
    <property type="term" value="C:nucleus"/>
    <property type="evidence" value="ECO:0007669"/>
    <property type="project" value="UniProtKB-SubCell"/>
</dbReference>
<dbReference type="HOGENOM" id="CLU_018404_0_0_1"/>
<keyword evidence="2" id="KW-0479">Metal-binding</keyword>
<dbReference type="Gene3D" id="4.10.240.10">
    <property type="entry name" value="Zn(2)-C6 fungal-type DNA-binding domain"/>
    <property type="match status" value="1"/>
</dbReference>
<dbReference type="InterPro" id="IPR052202">
    <property type="entry name" value="Yeast_MetPath_Reg"/>
</dbReference>
<dbReference type="PANTHER" id="PTHR47782">
    <property type="entry name" value="ZN(II)2CYS6 TRANSCRIPTION FACTOR (EUROFUNG)-RELATED"/>
    <property type="match status" value="1"/>
</dbReference>
<sequence>MCALQEAKAKEQCDRLVPRCSQCAAARVECKGFSSVDQNVDLPRSVTQFLESQIAALEIELSGGDNPAQNTPSFDVAANSAAELVPAPQPSAIAIARSKPALPVDPLTDDIIQSMEMAAAISATIPTDPALTDLVSRVRMGLTPSLVLPAVTGASPESRRAVVSTGVEEERVECTTLLTLPDHVIQALIHKYVVHVLPLTPIFLAEDINRHLDAVRAKLRQHHTGRPPERVEPSFDFLILSLVLAIASTLGCAKSQHESRCIAFSEILFREGIGHLSTGMPFPNELAGIQATLLILQYAEINPKCGNIWILSGAAMRSCVELGLHREPRGTIIQGHDTVKQRRRVFWSAYCMDRMVSPALQRPLSIPDRSINTLYPTSIPTSVAPSSRGSPPTVSGLATVRLIEYCRLQSELTEVHFQSKPLTEDWAAWVADMERALNRWYREGSKPDDNDEFAYAYGLVRLHRPSPRMVMPPKQSLVAAFDAACKSAKHQHENIASGIFRRLWLASHQTAETSMVAVFCLRHAFDHIVASYTLADLFDMTKRFISNLLTLAAQGWGEIATFAATVDRLLSPLINAAMKKDPLSLLSYPQDMDDELDNFLIPKASSQDAFRPVAFPTHLPPFDMNMDLDFFDPNDLFQDTFADIDDQQHWGSIDFAGTDPWPPDLVVPEHTPQSPDEIQVGC</sequence>
<evidence type="ECO:0000256" key="3">
    <source>
        <dbReference type="ARBA" id="ARBA00022833"/>
    </source>
</evidence>
<evidence type="ECO:0000256" key="7">
    <source>
        <dbReference type="ARBA" id="ARBA00023242"/>
    </source>
</evidence>
<protein>
    <recommendedName>
        <fullName evidence="8">Xylanolytic transcriptional activator regulatory domain-containing protein</fullName>
    </recommendedName>
</protein>
<dbReference type="AlphaFoldDB" id="W9XW11"/>
<evidence type="ECO:0000313" key="9">
    <source>
        <dbReference type="EMBL" id="EXJ81535.1"/>
    </source>
</evidence>
<dbReference type="InterPro" id="IPR001138">
    <property type="entry name" value="Zn2Cys6_DnaBD"/>
</dbReference>
<evidence type="ECO:0000259" key="8">
    <source>
        <dbReference type="SMART" id="SM00906"/>
    </source>
</evidence>
<keyword evidence="5" id="KW-0238">DNA-binding</keyword>
<comment type="subcellular location">
    <subcellularLocation>
        <location evidence="1">Nucleus</location>
    </subcellularLocation>
</comment>
<dbReference type="GeneID" id="19162455"/>
<evidence type="ECO:0000256" key="4">
    <source>
        <dbReference type="ARBA" id="ARBA00023015"/>
    </source>
</evidence>
<dbReference type="EMBL" id="AMWN01000007">
    <property type="protein sequence ID" value="EXJ81535.1"/>
    <property type="molecule type" value="Genomic_DNA"/>
</dbReference>
<dbReference type="RefSeq" id="XP_007726656.1">
    <property type="nucleotide sequence ID" value="XM_007728466.1"/>
</dbReference>
<evidence type="ECO:0000256" key="6">
    <source>
        <dbReference type="ARBA" id="ARBA00023163"/>
    </source>
</evidence>
<accession>W9XW11</accession>
<organism evidence="9 10">
    <name type="scientific">Capronia coronata CBS 617.96</name>
    <dbReference type="NCBI Taxonomy" id="1182541"/>
    <lineage>
        <taxon>Eukaryota</taxon>
        <taxon>Fungi</taxon>
        <taxon>Dikarya</taxon>
        <taxon>Ascomycota</taxon>
        <taxon>Pezizomycotina</taxon>
        <taxon>Eurotiomycetes</taxon>
        <taxon>Chaetothyriomycetidae</taxon>
        <taxon>Chaetothyriales</taxon>
        <taxon>Herpotrichiellaceae</taxon>
        <taxon>Capronia</taxon>
    </lineage>
</organism>
<feature type="domain" description="Xylanolytic transcriptional activator regulatory" evidence="8">
    <location>
        <begin position="308"/>
        <end position="382"/>
    </location>
</feature>
<evidence type="ECO:0000256" key="2">
    <source>
        <dbReference type="ARBA" id="ARBA00022723"/>
    </source>
</evidence>
<dbReference type="OrthoDB" id="189997at2759"/>
<comment type="caution">
    <text evidence="9">The sequence shown here is derived from an EMBL/GenBank/DDBJ whole genome shotgun (WGS) entry which is preliminary data.</text>
</comment>
<dbReference type="InterPro" id="IPR036864">
    <property type="entry name" value="Zn2-C6_fun-type_DNA-bd_sf"/>
</dbReference>
<dbReference type="STRING" id="1182541.W9XW11"/>
<dbReference type="CDD" id="cd00067">
    <property type="entry name" value="GAL4"/>
    <property type="match status" value="1"/>
</dbReference>
<dbReference type="Pfam" id="PF04082">
    <property type="entry name" value="Fungal_trans"/>
    <property type="match status" value="1"/>
</dbReference>
<gene>
    <name evidence="9" type="ORF">A1O1_07599</name>
</gene>
<dbReference type="Proteomes" id="UP000019484">
    <property type="component" value="Unassembled WGS sequence"/>
</dbReference>
<keyword evidence="6" id="KW-0804">Transcription</keyword>
<evidence type="ECO:0000313" key="10">
    <source>
        <dbReference type="Proteomes" id="UP000019484"/>
    </source>
</evidence>
<keyword evidence="10" id="KW-1185">Reference proteome</keyword>
<evidence type="ECO:0000256" key="1">
    <source>
        <dbReference type="ARBA" id="ARBA00004123"/>
    </source>
</evidence>
<dbReference type="PANTHER" id="PTHR47782:SF2">
    <property type="entry name" value="TRANSCRIPTION FACTOR, PUTATIVE (AFU_ORTHOLOGUE AFUA_4G12570)-RELATED"/>
    <property type="match status" value="1"/>
</dbReference>
<dbReference type="eggNOG" id="ENOG502SHBJ">
    <property type="taxonomic scope" value="Eukaryota"/>
</dbReference>
<dbReference type="GO" id="GO:0006351">
    <property type="term" value="P:DNA-templated transcription"/>
    <property type="evidence" value="ECO:0007669"/>
    <property type="project" value="InterPro"/>
</dbReference>
<dbReference type="SMART" id="SM00906">
    <property type="entry name" value="Fungal_trans"/>
    <property type="match status" value="1"/>
</dbReference>
<keyword evidence="3" id="KW-0862">Zinc</keyword>
<evidence type="ECO:0000256" key="5">
    <source>
        <dbReference type="ARBA" id="ARBA00023125"/>
    </source>
</evidence>
<dbReference type="CDD" id="cd12148">
    <property type="entry name" value="fungal_TF_MHR"/>
    <property type="match status" value="1"/>
</dbReference>
<dbReference type="GO" id="GO:0043565">
    <property type="term" value="F:sequence-specific DNA binding"/>
    <property type="evidence" value="ECO:0007669"/>
    <property type="project" value="TreeGrafter"/>
</dbReference>
<reference evidence="9 10" key="1">
    <citation type="submission" date="2013-03" db="EMBL/GenBank/DDBJ databases">
        <title>The Genome Sequence of Capronia coronata CBS 617.96.</title>
        <authorList>
            <consortium name="The Broad Institute Genomics Platform"/>
            <person name="Cuomo C."/>
            <person name="de Hoog S."/>
            <person name="Gorbushina A."/>
            <person name="Walker B."/>
            <person name="Young S.K."/>
            <person name="Zeng Q."/>
            <person name="Gargeya S."/>
            <person name="Fitzgerald M."/>
            <person name="Haas B."/>
            <person name="Abouelleil A."/>
            <person name="Allen A.W."/>
            <person name="Alvarado L."/>
            <person name="Arachchi H.M."/>
            <person name="Berlin A.M."/>
            <person name="Chapman S.B."/>
            <person name="Gainer-Dewar J."/>
            <person name="Goldberg J."/>
            <person name="Griggs A."/>
            <person name="Gujja S."/>
            <person name="Hansen M."/>
            <person name="Howarth C."/>
            <person name="Imamovic A."/>
            <person name="Ireland A."/>
            <person name="Larimer J."/>
            <person name="McCowan C."/>
            <person name="Murphy C."/>
            <person name="Pearson M."/>
            <person name="Poon T.W."/>
            <person name="Priest M."/>
            <person name="Roberts A."/>
            <person name="Saif S."/>
            <person name="Shea T."/>
            <person name="Sisk P."/>
            <person name="Sykes S."/>
            <person name="Wortman J."/>
            <person name="Nusbaum C."/>
            <person name="Birren B."/>
        </authorList>
    </citation>
    <scope>NUCLEOTIDE SEQUENCE [LARGE SCALE GENOMIC DNA]</scope>
    <source>
        <strain evidence="9 10">CBS 617.96</strain>
    </source>
</reference>
<name>W9XW11_9EURO</name>
<dbReference type="GO" id="GO:0008270">
    <property type="term" value="F:zinc ion binding"/>
    <property type="evidence" value="ECO:0007669"/>
    <property type="project" value="InterPro"/>
</dbReference>
<keyword evidence="4" id="KW-0805">Transcription regulation</keyword>
<dbReference type="GO" id="GO:0000981">
    <property type="term" value="F:DNA-binding transcription factor activity, RNA polymerase II-specific"/>
    <property type="evidence" value="ECO:0007669"/>
    <property type="project" value="InterPro"/>
</dbReference>